<dbReference type="PANTHER" id="PTHR46339">
    <property type="entry name" value="PROTEIN CBG15282-RELATED"/>
    <property type="match status" value="1"/>
</dbReference>
<dbReference type="CDD" id="cd22593">
    <property type="entry name" value="Kunitz_conkunitzin"/>
    <property type="match status" value="1"/>
</dbReference>
<dbReference type="Pfam" id="PF01683">
    <property type="entry name" value="EB"/>
    <property type="match status" value="1"/>
</dbReference>
<dbReference type="Gene3D" id="4.10.410.10">
    <property type="entry name" value="Pancreatic trypsin inhibitor Kunitz domain"/>
    <property type="match status" value="5"/>
</dbReference>
<feature type="domain" description="BPTI/Kunitz inhibitor" evidence="1">
    <location>
        <begin position="250"/>
        <end position="302"/>
    </location>
</feature>
<protein>
    <recommendedName>
        <fullName evidence="1">BPTI/Kunitz inhibitor domain-containing protein</fullName>
    </recommendedName>
</protein>
<sequence>MLKASPHESEVVQISGGVFVYGMGDYGEGVFTHITGECATLESGSQRERRRASGSSLVEDLCSFNTDCQRGMFCDGRTCQCLSDFVSIEMHCWPKINPGEFGCVNVRQCEAVWPDTSCSSAGVCECPLATVPSRTRDGTVCISSLIPPSCPLPEPHDETPNPGTVLANPSSHPLNSKNYMPILCTTTSTETQKSNGGDGSTWCVYPDGDRDIFIADIYDCIAHPQIKSELFPEYHASVDGICCPSRAFVCAQPMESGDDPHVPRWWFNAATGTCTQFMWDPNNVEGVSPNNFRTVEHCESYCRDSCNRGAIEFVHSTSAVYEETPRSGCLSSRSTCSQNNECVLIGSLQICCPTREYICSASGGRAYSTKQVTNFDQGVSIAGSGPTTRYYYDVDKGRCVSFVYYGLGNFNNFNTKQECEAFCSKLVCPNGTPLRLGEEWQRCETSLDCPSSHSCSSTHRVCCASSQFICTQPKRVGECTSSIRRYWYSTTSRQCEMFYYTGCQGNDNNFNSLILCQQTCKGVTEEPKCHHGHAYRNREGQFLHCSLKKKCPSNYVCSYDGANHGCCPTKAYTCSLGADRGVKCGNGRSFRYYFNVATQSCETFQYEGCDGNSNNFLSARDCQRYCGVGGCPNGAEPLKEGRSSRQVDCTTLDSCPPTHECVEVPVNGNVVHRCCPTKVYMCSQAPQPGSQCSTVSTTRYYFNLVTRQCESFQYNGCSGNHNNFANKEQCINFCASSGCDPGEIVLKEPGTLHPLYCTNNTRNSCPGTSQCRFNALVASSVCCGFKTANECPKDEQPYMNPLDESVRECAMNVPGTCPAHFLCRFNGKKNRYYCCAPSAENLCPEGRALYRSKKTSLPLRCFINSPNVCSNGFSCQSRTKEVTQGFCCSKKSVCRDDAKFLLDEKTKMPMICTSGSFSYCPMGYRCQMLKLHSSTGFCCKVSSVQRTEGCPPGEHVLTKIGEIVACDPFNGSDGRCPPTYSCQYAILLERYQCCGGQSSVEEETMREEGYGCPPSQVAFLLNNEIVLCTSSENKCPLGYFCQFSAKNKRYQCCGQRSGCPGSSMAFLDLPGEAKRCLQGMKMCPTGYSCQMTKRGNFLCCSDMAVKDSFRINVTVTSDVSTLTKALPKQTSTVSAGPLQDRETQNYSRIVCEPNAHPINTECRLRGSVGAICFVNSQCYNDTKCVNSVCTHQDRTRHLHQEKRLNEQEKVNNTSIGTETIRGRCSENTQCNSETICRSRCRCVAGTIYYKNRCLANLCGAQWEPVTDTDHGVIECIGGVMCPRGSSCKFSTTISSYLCCRPNRTAAVNQSGLLTQPRVVGTRNEVTSKVSKWTEANVVPFAAATPDLRYYSPLSDWIFLCGPHVLSLCGARTISPRSILAPSEDR</sequence>
<organism evidence="2 3">
    <name type="scientific">Necator americanus</name>
    <name type="common">Human hookworm</name>
    <dbReference type="NCBI Taxonomy" id="51031"/>
    <lineage>
        <taxon>Eukaryota</taxon>
        <taxon>Metazoa</taxon>
        <taxon>Ecdysozoa</taxon>
        <taxon>Nematoda</taxon>
        <taxon>Chromadorea</taxon>
        <taxon>Rhabditida</taxon>
        <taxon>Rhabditina</taxon>
        <taxon>Rhabditomorpha</taxon>
        <taxon>Strongyloidea</taxon>
        <taxon>Ancylostomatidae</taxon>
        <taxon>Bunostominae</taxon>
        <taxon>Necator</taxon>
    </lineage>
</organism>
<dbReference type="PROSITE" id="PS50279">
    <property type="entry name" value="BPTI_KUNITZ_2"/>
    <property type="match status" value="5"/>
</dbReference>
<feature type="domain" description="BPTI/Kunitz inhibitor" evidence="1">
    <location>
        <begin position="682"/>
        <end position="734"/>
    </location>
</feature>
<feature type="domain" description="BPTI/Kunitz inhibitor" evidence="1">
    <location>
        <begin position="470"/>
        <end position="520"/>
    </location>
</feature>
<dbReference type="InterPro" id="IPR006150">
    <property type="entry name" value="Cys_repeat_1"/>
</dbReference>
<dbReference type="PROSITE" id="PS00280">
    <property type="entry name" value="BPTI_KUNITZ_1"/>
    <property type="match status" value="3"/>
</dbReference>
<dbReference type="InterPro" id="IPR006149">
    <property type="entry name" value="EB_dom"/>
</dbReference>
<evidence type="ECO:0000313" key="2">
    <source>
        <dbReference type="EMBL" id="KAK6742679.1"/>
    </source>
</evidence>
<dbReference type="CDD" id="cd00109">
    <property type="entry name" value="Kunitz-type"/>
    <property type="match status" value="3"/>
</dbReference>
<dbReference type="PANTHER" id="PTHR46339:SF4">
    <property type="entry name" value="BPTI_KUNITZ INHIBITOR DOMAIN-CONTAINING PROTEIN"/>
    <property type="match status" value="1"/>
</dbReference>
<dbReference type="InterPro" id="IPR053014">
    <property type="entry name" value="Cuticle_assoc_divergent"/>
</dbReference>
<dbReference type="InterPro" id="IPR028150">
    <property type="entry name" value="Lustrin_cystein"/>
</dbReference>
<accession>A0ABR1CWI1</accession>
<proteinExistence type="predicted"/>
<feature type="domain" description="BPTI/Kunitz inhibitor" evidence="1">
    <location>
        <begin position="376"/>
        <end position="423"/>
    </location>
</feature>
<dbReference type="Pfam" id="PF14625">
    <property type="entry name" value="Lustrin_cystein"/>
    <property type="match status" value="11"/>
</dbReference>
<evidence type="ECO:0000313" key="3">
    <source>
        <dbReference type="Proteomes" id="UP001303046"/>
    </source>
</evidence>
<dbReference type="InterPro" id="IPR020901">
    <property type="entry name" value="Prtase_inh_Kunz-CS"/>
</dbReference>
<dbReference type="Pfam" id="PF00014">
    <property type="entry name" value="Kunitz_BPTI"/>
    <property type="match status" value="5"/>
</dbReference>
<dbReference type="Proteomes" id="UP001303046">
    <property type="component" value="Unassembled WGS sequence"/>
</dbReference>
<keyword evidence="3" id="KW-1185">Reference proteome</keyword>
<dbReference type="EMBL" id="JAVFWL010000003">
    <property type="protein sequence ID" value="KAK6742679.1"/>
    <property type="molecule type" value="Genomic_DNA"/>
</dbReference>
<evidence type="ECO:0000259" key="1">
    <source>
        <dbReference type="PROSITE" id="PS50279"/>
    </source>
</evidence>
<dbReference type="SMART" id="SM00289">
    <property type="entry name" value="WR1"/>
    <property type="match status" value="12"/>
</dbReference>
<gene>
    <name evidence="2" type="primary">Necator_chrIII.g10891</name>
    <name evidence="2" type="ORF">RB195_010126</name>
</gene>
<dbReference type="InterPro" id="IPR036880">
    <property type="entry name" value="Kunitz_BPTI_sf"/>
</dbReference>
<dbReference type="SMART" id="SM00131">
    <property type="entry name" value="KU"/>
    <property type="match status" value="5"/>
</dbReference>
<name>A0ABR1CWI1_NECAM</name>
<feature type="domain" description="BPTI/Kunitz inhibitor" evidence="1">
    <location>
        <begin position="574"/>
        <end position="626"/>
    </location>
</feature>
<dbReference type="InterPro" id="IPR002223">
    <property type="entry name" value="Kunitz_BPTI"/>
</dbReference>
<comment type="caution">
    <text evidence="2">The sequence shown here is derived from an EMBL/GenBank/DDBJ whole genome shotgun (WGS) entry which is preliminary data.</text>
</comment>
<reference evidence="2 3" key="1">
    <citation type="submission" date="2023-08" db="EMBL/GenBank/DDBJ databases">
        <title>A Necator americanus chromosomal reference genome.</title>
        <authorList>
            <person name="Ilik V."/>
            <person name="Petrzelkova K.J."/>
            <person name="Pardy F."/>
            <person name="Fuh T."/>
            <person name="Niatou-Singa F.S."/>
            <person name="Gouil Q."/>
            <person name="Baker L."/>
            <person name="Ritchie M.E."/>
            <person name="Jex A.R."/>
            <person name="Gazzola D."/>
            <person name="Li H."/>
            <person name="Toshio Fujiwara R."/>
            <person name="Zhan B."/>
            <person name="Aroian R.V."/>
            <person name="Pafco B."/>
            <person name="Schwarz E.M."/>
        </authorList>
    </citation>
    <scope>NUCLEOTIDE SEQUENCE [LARGE SCALE GENOMIC DNA]</scope>
    <source>
        <strain evidence="2 3">Aroian</strain>
        <tissue evidence="2">Whole animal</tissue>
    </source>
</reference>
<dbReference type="SUPFAM" id="SSF57362">
    <property type="entry name" value="BPTI-like"/>
    <property type="match status" value="5"/>
</dbReference>
<dbReference type="PRINTS" id="PR00759">
    <property type="entry name" value="BASICPTASE"/>
</dbReference>